<evidence type="ECO:0000313" key="1">
    <source>
        <dbReference type="EnsemblPlants" id="OBART01G27800.1"/>
    </source>
</evidence>
<dbReference type="HOGENOM" id="CLU_2708672_0_0_1"/>
<sequence length="73" mass="8216">MVLTITSRYTVTSQIPLIVDALFAKYTELVTASMEREEVKSVQIWVVHSSSPGCDTNHKAVMTVHSDLYQFIV</sequence>
<dbReference type="Gramene" id="OBART01G27800.1">
    <property type="protein sequence ID" value="OBART01G27800.1"/>
    <property type="gene ID" value="OBART01G27800"/>
</dbReference>
<keyword evidence="2" id="KW-1185">Reference proteome</keyword>
<reference evidence="1" key="1">
    <citation type="journal article" date="2009" name="Rice">
        <title>De Novo Next Generation Sequencing of Plant Genomes.</title>
        <authorList>
            <person name="Rounsley S."/>
            <person name="Marri P.R."/>
            <person name="Yu Y."/>
            <person name="He R."/>
            <person name="Sisneros N."/>
            <person name="Goicoechea J.L."/>
            <person name="Lee S.J."/>
            <person name="Angelova A."/>
            <person name="Kudrna D."/>
            <person name="Luo M."/>
            <person name="Affourtit J."/>
            <person name="Desany B."/>
            <person name="Knight J."/>
            <person name="Niazi F."/>
            <person name="Egholm M."/>
            <person name="Wing R.A."/>
        </authorList>
    </citation>
    <scope>NUCLEOTIDE SEQUENCE [LARGE SCALE GENOMIC DNA]</scope>
    <source>
        <strain evidence="1">cv. IRGC 105608</strain>
    </source>
</reference>
<protein>
    <submittedName>
        <fullName evidence="1">Uncharacterized protein</fullName>
    </submittedName>
</protein>
<dbReference type="Proteomes" id="UP000026960">
    <property type="component" value="Chromosome 1"/>
</dbReference>
<proteinExistence type="predicted"/>
<dbReference type="PaxDb" id="65489-OBART01G27800.1"/>
<reference evidence="1" key="2">
    <citation type="submission" date="2015-03" db="UniProtKB">
        <authorList>
            <consortium name="EnsemblPlants"/>
        </authorList>
    </citation>
    <scope>IDENTIFICATION</scope>
</reference>
<accession>A0A0D3ESY4</accession>
<evidence type="ECO:0000313" key="2">
    <source>
        <dbReference type="Proteomes" id="UP000026960"/>
    </source>
</evidence>
<organism evidence="1">
    <name type="scientific">Oryza barthii</name>
    <dbReference type="NCBI Taxonomy" id="65489"/>
    <lineage>
        <taxon>Eukaryota</taxon>
        <taxon>Viridiplantae</taxon>
        <taxon>Streptophyta</taxon>
        <taxon>Embryophyta</taxon>
        <taxon>Tracheophyta</taxon>
        <taxon>Spermatophyta</taxon>
        <taxon>Magnoliopsida</taxon>
        <taxon>Liliopsida</taxon>
        <taxon>Poales</taxon>
        <taxon>Poaceae</taxon>
        <taxon>BOP clade</taxon>
        <taxon>Oryzoideae</taxon>
        <taxon>Oryzeae</taxon>
        <taxon>Oryzinae</taxon>
        <taxon>Oryza</taxon>
    </lineage>
</organism>
<dbReference type="AlphaFoldDB" id="A0A0D3ESY4"/>
<dbReference type="EnsemblPlants" id="OBART01G27800.1">
    <property type="protein sequence ID" value="OBART01G27800.1"/>
    <property type="gene ID" value="OBART01G27800"/>
</dbReference>
<name>A0A0D3ESY4_9ORYZ</name>